<reference evidence="2" key="2">
    <citation type="submission" date="2015-09" db="EMBL/GenBank/DDBJ databases">
        <title>Draft genome sequence of Mycobacterium neoaurum DSM 44074.</title>
        <authorList>
            <person name="Croce O."/>
            <person name="Robert C."/>
            <person name="Raoult D."/>
            <person name="Drancourt M."/>
        </authorList>
    </citation>
    <scope>NUCLEOTIDE SEQUENCE</scope>
    <source>
        <strain evidence="2">DSM 44074</strain>
    </source>
</reference>
<evidence type="ECO:0000313" key="2">
    <source>
        <dbReference type="EMBL" id="CDQ45814.1"/>
    </source>
</evidence>
<sequence>MTDQFSVQTDGVRNYAQTHSDVNSGLVGLPALDGTGVNNSHGAIAASVSTALGSALSGRGGAMGATSTSASTISDLLQQAARAYAGGDEEGGRRLRAAADALDGRPPGAGGAVAGAAGAAGAGGADAMGQMGQIMGQVGQQVGQLAQSVTAPLQGLAQGLQQVPQQIMQGVQQAVQAAAVAADASAGGLAAESQRSRMCAVPIEGRPNGVAMVGGQLPERPHEPRAVDDEVLLELVDDLRPGPGDR</sequence>
<dbReference type="EMBL" id="LK021339">
    <property type="protein sequence ID" value="CDQ45814.1"/>
    <property type="molecule type" value="Genomic_DNA"/>
</dbReference>
<feature type="region of interest" description="Disordered" evidence="1">
    <location>
        <begin position="216"/>
        <end position="246"/>
    </location>
</feature>
<feature type="compositionally biased region" description="Basic and acidic residues" evidence="1">
    <location>
        <begin position="237"/>
        <end position="246"/>
    </location>
</feature>
<dbReference type="AlphaFoldDB" id="A0AAV2WNI9"/>
<evidence type="ECO:0000256" key="1">
    <source>
        <dbReference type="SAM" id="MobiDB-lite"/>
    </source>
</evidence>
<evidence type="ECO:0000313" key="3">
    <source>
        <dbReference type="Proteomes" id="UP000028864"/>
    </source>
</evidence>
<dbReference type="Pfam" id="PF10824">
    <property type="entry name" value="T7SS_ESX_EspC"/>
    <property type="match status" value="1"/>
</dbReference>
<dbReference type="GO" id="GO:0009306">
    <property type="term" value="P:protein secretion"/>
    <property type="evidence" value="ECO:0007669"/>
    <property type="project" value="InterPro"/>
</dbReference>
<dbReference type="InterPro" id="IPR022536">
    <property type="entry name" value="EspC"/>
</dbReference>
<accession>A0AAV2WNI9</accession>
<name>A0AAV2WNI9_MYCNE</name>
<dbReference type="Proteomes" id="UP000028864">
    <property type="component" value="Unassembled WGS sequence"/>
</dbReference>
<organism evidence="2 3">
    <name type="scientific">Mycolicibacterium neoaurum</name>
    <name type="common">Mycobacterium neoaurum</name>
    <dbReference type="NCBI Taxonomy" id="1795"/>
    <lineage>
        <taxon>Bacteria</taxon>
        <taxon>Bacillati</taxon>
        <taxon>Actinomycetota</taxon>
        <taxon>Actinomycetes</taxon>
        <taxon>Mycobacteriales</taxon>
        <taxon>Mycobacteriaceae</taxon>
        <taxon>Mycolicibacterium</taxon>
    </lineage>
</organism>
<feature type="compositionally biased region" description="Basic and acidic residues" evidence="1">
    <location>
        <begin position="219"/>
        <end position="228"/>
    </location>
</feature>
<gene>
    <name evidence="2" type="ORF">BN1047_03714</name>
</gene>
<evidence type="ECO:0008006" key="4">
    <source>
        <dbReference type="Google" id="ProtNLM"/>
    </source>
</evidence>
<reference evidence="2" key="1">
    <citation type="submission" date="2014-05" db="EMBL/GenBank/DDBJ databases">
        <authorList>
            <person name="Urmite Genomes"/>
        </authorList>
    </citation>
    <scope>NUCLEOTIDE SEQUENCE</scope>
    <source>
        <strain evidence="2">DSM 44074</strain>
    </source>
</reference>
<protein>
    <recommendedName>
        <fullName evidence="4">ESX-1 secretion-associated protein</fullName>
    </recommendedName>
</protein>
<proteinExistence type="predicted"/>